<accession>A0A2N0QHI6</accession>
<evidence type="ECO:0000259" key="2">
    <source>
        <dbReference type="PROSITE" id="PS50113"/>
    </source>
</evidence>
<dbReference type="InterPro" id="IPR035965">
    <property type="entry name" value="PAS-like_dom_sf"/>
</dbReference>
<reference evidence="3 4" key="2">
    <citation type="submission" date="2017-10" db="EMBL/GenBank/DDBJ databases">
        <title>Genome analyses suggest a sexual origin of heterokaryosis in a supposedly ancient asexual fungus.</title>
        <authorList>
            <person name="Corradi N."/>
            <person name="Sedzielewska K."/>
            <person name="Noel J."/>
            <person name="Charron P."/>
            <person name="Farinelli L."/>
            <person name="Marton T."/>
            <person name="Kruger M."/>
            <person name="Pelin A."/>
            <person name="Brachmann A."/>
            <person name="Corradi N."/>
        </authorList>
    </citation>
    <scope>NUCLEOTIDE SEQUENCE [LARGE SCALE GENOMIC DNA]</scope>
    <source>
        <strain evidence="3 4">A1</strain>
    </source>
</reference>
<proteinExistence type="predicted"/>
<dbReference type="InterPro" id="IPR052155">
    <property type="entry name" value="Biofilm_reg_signaling"/>
</dbReference>
<protein>
    <recommendedName>
        <fullName evidence="5">PAS domain S-box protein</fullName>
    </recommendedName>
</protein>
<reference evidence="3 4" key="1">
    <citation type="submission" date="2017-10" db="EMBL/GenBank/DDBJ databases">
        <title>Extensive intraspecific genome diversity in a model arbuscular mycorrhizal fungus.</title>
        <authorList>
            <person name="Chen E.C.H."/>
            <person name="Morin E."/>
            <person name="Baudet D."/>
            <person name="Noel J."/>
            <person name="Ndikumana S."/>
            <person name="Charron P."/>
            <person name="St-Onge C."/>
            <person name="Giorgi J."/>
            <person name="Grigoriev I.V."/>
            <person name="Roux C."/>
            <person name="Martin F.M."/>
            <person name="Corradi N."/>
        </authorList>
    </citation>
    <scope>NUCLEOTIDE SEQUENCE [LARGE SCALE GENOMIC DNA]</scope>
    <source>
        <strain evidence="3 4">A1</strain>
    </source>
</reference>
<dbReference type="InterPro" id="IPR000014">
    <property type="entry name" value="PAS"/>
</dbReference>
<dbReference type="AlphaFoldDB" id="A0A2N0QHI6"/>
<evidence type="ECO:0000259" key="1">
    <source>
        <dbReference type="PROSITE" id="PS50112"/>
    </source>
</evidence>
<dbReference type="Pfam" id="PF13426">
    <property type="entry name" value="PAS_9"/>
    <property type="match status" value="2"/>
</dbReference>
<evidence type="ECO:0000313" key="4">
    <source>
        <dbReference type="Proteomes" id="UP000232688"/>
    </source>
</evidence>
<feature type="domain" description="PAC" evidence="2">
    <location>
        <begin position="68"/>
        <end position="119"/>
    </location>
</feature>
<dbReference type="InterPro" id="IPR000700">
    <property type="entry name" value="PAS-assoc_C"/>
</dbReference>
<evidence type="ECO:0008006" key="5">
    <source>
        <dbReference type="Google" id="ProtNLM"/>
    </source>
</evidence>
<dbReference type="PANTHER" id="PTHR44757">
    <property type="entry name" value="DIGUANYLATE CYCLASE DGCP"/>
    <property type="match status" value="1"/>
</dbReference>
<dbReference type="VEuPathDB" id="FungiDB:RhiirA1_486119"/>
<feature type="domain" description="PAS" evidence="1">
    <location>
        <begin position="120"/>
        <end position="161"/>
    </location>
</feature>
<name>A0A2N0QHI6_9GLOM</name>
<sequence>MSLVEQNEDGIFMLDTDGYFLESNEATTTIIGYTPLELIGKNIVHFLPRNEISNLSQYLLSAIEIENVKFETKVYHKNGDELSIELKFVPIYINDNVIGVYGIAKDISKEKLILEKLKKTNNQLESFIKYNSDAIIIMNLEKKIEIVNQAFTNIFDYTDEE</sequence>
<dbReference type="NCBIfam" id="TIGR00229">
    <property type="entry name" value="sensory_box"/>
    <property type="match status" value="1"/>
</dbReference>
<feature type="domain" description="PAS" evidence="1">
    <location>
        <begin position="1"/>
        <end position="66"/>
    </location>
</feature>
<dbReference type="PANTHER" id="PTHR44757:SF2">
    <property type="entry name" value="BIOFILM ARCHITECTURE MAINTENANCE PROTEIN MBAA"/>
    <property type="match status" value="1"/>
</dbReference>
<comment type="caution">
    <text evidence="3">The sequence shown here is derived from an EMBL/GenBank/DDBJ whole genome shotgun (WGS) entry which is preliminary data.</text>
</comment>
<dbReference type="PROSITE" id="PS50112">
    <property type="entry name" value="PAS"/>
    <property type="match status" value="2"/>
</dbReference>
<feature type="non-terminal residue" evidence="3">
    <location>
        <position position="161"/>
    </location>
</feature>
<gene>
    <name evidence="3" type="ORF">RhiirA1_486119</name>
</gene>
<dbReference type="SUPFAM" id="SSF55785">
    <property type="entry name" value="PYP-like sensor domain (PAS domain)"/>
    <property type="match status" value="2"/>
</dbReference>
<dbReference type="CDD" id="cd00130">
    <property type="entry name" value="PAS"/>
    <property type="match status" value="1"/>
</dbReference>
<organism evidence="3 4">
    <name type="scientific">Rhizophagus irregularis</name>
    <dbReference type="NCBI Taxonomy" id="588596"/>
    <lineage>
        <taxon>Eukaryota</taxon>
        <taxon>Fungi</taxon>
        <taxon>Fungi incertae sedis</taxon>
        <taxon>Mucoromycota</taxon>
        <taxon>Glomeromycotina</taxon>
        <taxon>Glomeromycetes</taxon>
        <taxon>Glomerales</taxon>
        <taxon>Glomeraceae</taxon>
        <taxon>Rhizophagus</taxon>
    </lineage>
</organism>
<dbReference type="EMBL" id="LLXH01009781">
    <property type="protein sequence ID" value="PKC50521.1"/>
    <property type="molecule type" value="Genomic_DNA"/>
</dbReference>
<dbReference type="Proteomes" id="UP000232688">
    <property type="component" value="Unassembled WGS sequence"/>
</dbReference>
<dbReference type="Gene3D" id="3.30.450.20">
    <property type="entry name" value="PAS domain"/>
    <property type="match status" value="2"/>
</dbReference>
<dbReference type="PROSITE" id="PS50113">
    <property type="entry name" value="PAC"/>
    <property type="match status" value="1"/>
</dbReference>
<evidence type="ECO:0000313" key="3">
    <source>
        <dbReference type="EMBL" id="PKC50521.1"/>
    </source>
</evidence>
<dbReference type="SMART" id="SM00091">
    <property type="entry name" value="PAS"/>
    <property type="match status" value="1"/>
</dbReference>